<accession>A0A6N7IY20</accession>
<dbReference type="Pfam" id="PF11738">
    <property type="entry name" value="DUF3298"/>
    <property type="match status" value="1"/>
</dbReference>
<comment type="caution">
    <text evidence="2">The sequence shown here is derived from an EMBL/GenBank/DDBJ whole genome shotgun (WGS) entry which is preliminary data.</text>
</comment>
<dbReference type="PROSITE" id="PS51257">
    <property type="entry name" value="PROKAR_LIPOPROTEIN"/>
    <property type="match status" value="1"/>
</dbReference>
<reference evidence="2" key="1">
    <citation type="journal article" date="2020" name="Appl. Environ. Microbiol.">
        <title>Medium-Chain Fatty Acid Synthesis by 'Candidatus Weimeria bifida' gen. nov., sp. nov., and 'Candidatus Pseudoramibacter fermentans' sp. nov.</title>
        <authorList>
            <person name="Scarborough M.J."/>
            <person name="Myers K.S."/>
            <person name="Donohue T.J."/>
            <person name="Noguera D.R."/>
        </authorList>
    </citation>
    <scope>NUCLEOTIDE SEQUENCE</scope>
    <source>
        <strain evidence="2">LCO1.1</strain>
    </source>
</reference>
<dbReference type="AlphaFoldDB" id="A0A6N7IY20"/>
<dbReference type="InterPro" id="IPR037126">
    <property type="entry name" value="PdaC/RsiV-like_sf"/>
</dbReference>
<keyword evidence="3" id="KW-1185">Reference proteome</keyword>
<evidence type="ECO:0000313" key="2">
    <source>
        <dbReference type="EMBL" id="MQN01149.1"/>
    </source>
</evidence>
<dbReference type="Gene3D" id="3.30.565.40">
    <property type="entry name" value="Fervidobacterium nodosum Rt17-B1 like"/>
    <property type="match status" value="1"/>
</dbReference>
<dbReference type="Proteomes" id="UP000460257">
    <property type="component" value="Unassembled WGS sequence"/>
</dbReference>
<sequence>MADVRIYMKLKRIFSIFTACVMVTASFSGCGKTTATSASSQASAVSSQKSSTSDAEQKYSDSSVLFSKNTVYNDDTASDDSGIFSTSYDTFTIDDIEGVIFGKDASPQASPNLRSALKDYNTSVKRLNASSFRTLKKQADPEYKKHKKNWNYSSYSDQITSSVMRADDDILSIYTTDVFYANGAHPSTTFSAFNYDLKTGRKITLSNLFSNKKELAAALADDLKSQYPNVTFAADSSENGGTLKGNILNLLKDNGSDGAVAFYMTPTGVSFTFAPYALASYAAGSFKVEYSYDSGALTGNFNSKYAGPGTLKGKFIQLFPGDSRNFTENQDKVYNISIAEEPSKDTTLDDPSDYDVTVKFNGKKNKSTIHSFENDYYLAETKGGKYYLFVGTHEENDLQSIYIYDLNGSRINDPDEFEDGFYDSVPTNTDGFSAGIRSDTMSTYTTMGYFTVSDGELKAKSKWFAAKEANLNALTLKKDMTFKTASDTSASPEKLSFKDEKLTAGTKLQFLRTDNNKTTDLITDDDQIIRVTIDSKDKYPQTINGKSIEDIFKGIVFAG</sequence>
<evidence type="ECO:0000313" key="3">
    <source>
        <dbReference type="Proteomes" id="UP000460257"/>
    </source>
</evidence>
<dbReference type="Gene3D" id="3.90.640.20">
    <property type="entry name" value="Heat-shock cognate protein, ATPase"/>
    <property type="match status" value="1"/>
</dbReference>
<dbReference type="EMBL" id="VOGC01000003">
    <property type="protein sequence ID" value="MQN01149.1"/>
    <property type="molecule type" value="Genomic_DNA"/>
</dbReference>
<name>A0A6N7IY20_9FIRM</name>
<dbReference type="InterPro" id="IPR021729">
    <property type="entry name" value="DUF3298"/>
</dbReference>
<feature type="domain" description="DUF3298" evidence="1">
    <location>
        <begin position="207"/>
        <end position="289"/>
    </location>
</feature>
<proteinExistence type="predicted"/>
<protein>
    <submittedName>
        <fullName evidence="2">DUF3298 and DUF4163 domain-containing protein</fullName>
    </submittedName>
</protein>
<evidence type="ECO:0000259" key="1">
    <source>
        <dbReference type="Pfam" id="PF11738"/>
    </source>
</evidence>
<organism evidence="2 3">
    <name type="scientific">Candidatus Weimeria bifida</name>
    <dbReference type="NCBI Taxonomy" id="2599074"/>
    <lineage>
        <taxon>Bacteria</taxon>
        <taxon>Bacillati</taxon>
        <taxon>Bacillota</taxon>
        <taxon>Clostridia</taxon>
        <taxon>Lachnospirales</taxon>
        <taxon>Lachnospiraceae</taxon>
        <taxon>Candidatus Weimeria</taxon>
    </lineage>
</organism>
<gene>
    <name evidence="2" type="ORF">FRC54_04250</name>
</gene>